<evidence type="ECO:0000256" key="5">
    <source>
        <dbReference type="ARBA" id="ARBA00023242"/>
    </source>
</evidence>
<gene>
    <name evidence="7" type="ORF">EJ05DRAFT_471682</name>
</gene>
<dbReference type="GO" id="GO:0000176">
    <property type="term" value="C:nuclear exosome (RNase complex)"/>
    <property type="evidence" value="ECO:0007669"/>
    <property type="project" value="UniProtKB-ARBA"/>
</dbReference>
<dbReference type="GO" id="GO:0005730">
    <property type="term" value="C:nucleolus"/>
    <property type="evidence" value="ECO:0007669"/>
    <property type="project" value="TreeGrafter"/>
</dbReference>
<dbReference type="InterPro" id="IPR050080">
    <property type="entry name" value="RNase_PH"/>
</dbReference>
<dbReference type="InterPro" id="IPR001247">
    <property type="entry name" value="ExoRNase_PH_dom1"/>
</dbReference>
<dbReference type="GO" id="GO:0003723">
    <property type="term" value="F:RNA binding"/>
    <property type="evidence" value="ECO:0007669"/>
    <property type="project" value="TreeGrafter"/>
</dbReference>
<dbReference type="InterPro" id="IPR020568">
    <property type="entry name" value="Ribosomal_Su5_D2-typ_SF"/>
</dbReference>
<dbReference type="EMBL" id="ML996565">
    <property type="protein sequence ID" value="KAF2762732.1"/>
    <property type="molecule type" value="Genomic_DNA"/>
</dbReference>
<dbReference type="RefSeq" id="XP_033605183.1">
    <property type="nucleotide sequence ID" value="XM_033743016.1"/>
</dbReference>
<dbReference type="OrthoDB" id="27298at2759"/>
<evidence type="ECO:0000313" key="8">
    <source>
        <dbReference type="Proteomes" id="UP000799437"/>
    </source>
</evidence>
<protein>
    <recommendedName>
        <fullName evidence="6">Exoribonuclease phosphorolytic domain-containing protein</fullName>
    </recommendedName>
</protein>
<dbReference type="Proteomes" id="UP000799437">
    <property type="component" value="Unassembled WGS sequence"/>
</dbReference>
<dbReference type="GO" id="GO:0016075">
    <property type="term" value="P:rRNA catabolic process"/>
    <property type="evidence" value="ECO:0007669"/>
    <property type="project" value="TreeGrafter"/>
</dbReference>
<evidence type="ECO:0000256" key="3">
    <source>
        <dbReference type="ARBA" id="ARBA00022552"/>
    </source>
</evidence>
<name>A0A6A6WKN9_9PEZI</name>
<dbReference type="GO" id="GO:0000177">
    <property type="term" value="C:cytoplasmic exosome (RNase complex)"/>
    <property type="evidence" value="ECO:0007669"/>
    <property type="project" value="TreeGrafter"/>
</dbReference>
<comment type="subcellular location">
    <subcellularLocation>
        <location evidence="1">Nucleus</location>
    </subcellularLocation>
</comment>
<keyword evidence="8" id="KW-1185">Reference proteome</keyword>
<evidence type="ECO:0000256" key="4">
    <source>
        <dbReference type="ARBA" id="ARBA00022835"/>
    </source>
</evidence>
<evidence type="ECO:0000256" key="1">
    <source>
        <dbReference type="ARBA" id="ARBA00004123"/>
    </source>
</evidence>
<dbReference type="GeneID" id="54484070"/>
<evidence type="ECO:0000313" key="7">
    <source>
        <dbReference type="EMBL" id="KAF2762732.1"/>
    </source>
</evidence>
<sequence length="254" mass="27754">MTVSAPNARLTTLHRADGSATYSHGGYSILGSVNGPIEVTRRDELPEEAAVEVIVRPSVGVGSPKERHLESIIHSLLRSVILTRKLPRSLIQIVLQVMTLPEESEESMSPTASTCSLPLLPHLLQTALLALLSSALPLSMTFSSILVALSSRDHQDVPTFSPTPQGIRSATSLHVFTFSQRGRCLISESSGTFSFNAYVEAYKVAEKMCTDPVGQDQDEDIMVGLDEPAHNLTSFVRSKVAEKVESEQRWRRNS</sequence>
<accession>A0A6A6WKN9</accession>
<dbReference type="Gene3D" id="3.30.230.70">
    <property type="entry name" value="GHMP Kinase, N-terminal domain"/>
    <property type="match status" value="1"/>
</dbReference>
<organism evidence="7 8">
    <name type="scientific">Pseudovirgaria hyperparasitica</name>
    <dbReference type="NCBI Taxonomy" id="470096"/>
    <lineage>
        <taxon>Eukaryota</taxon>
        <taxon>Fungi</taxon>
        <taxon>Dikarya</taxon>
        <taxon>Ascomycota</taxon>
        <taxon>Pezizomycotina</taxon>
        <taxon>Dothideomycetes</taxon>
        <taxon>Dothideomycetes incertae sedis</taxon>
        <taxon>Acrospermales</taxon>
        <taxon>Acrospermaceae</taxon>
        <taxon>Pseudovirgaria</taxon>
    </lineage>
</organism>
<dbReference type="InterPro" id="IPR027408">
    <property type="entry name" value="PNPase/RNase_PH_dom_sf"/>
</dbReference>
<dbReference type="PANTHER" id="PTHR11953:SF1">
    <property type="entry name" value="EXOSOME COMPLEX COMPONENT RRP46"/>
    <property type="match status" value="1"/>
</dbReference>
<evidence type="ECO:0000256" key="2">
    <source>
        <dbReference type="ARBA" id="ARBA00006678"/>
    </source>
</evidence>
<reference evidence="7" key="1">
    <citation type="journal article" date="2020" name="Stud. Mycol.">
        <title>101 Dothideomycetes genomes: a test case for predicting lifestyles and emergence of pathogens.</title>
        <authorList>
            <person name="Haridas S."/>
            <person name="Albert R."/>
            <person name="Binder M."/>
            <person name="Bloem J."/>
            <person name="Labutti K."/>
            <person name="Salamov A."/>
            <person name="Andreopoulos B."/>
            <person name="Baker S."/>
            <person name="Barry K."/>
            <person name="Bills G."/>
            <person name="Bluhm B."/>
            <person name="Cannon C."/>
            <person name="Castanera R."/>
            <person name="Culley D."/>
            <person name="Daum C."/>
            <person name="Ezra D."/>
            <person name="Gonzalez J."/>
            <person name="Henrissat B."/>
            <person name="Kuo A."/>
            <person name="Liang C."/>
            <person name="Lipzen A."/>
            <person name="Lutzoni F."/>
            <person name="Magnuson J."/>
            <person name="Mondo S."/>
            <person name="Nolan M."/>
            <person name="Ohm R."/>
            <person name="Pangilinan J."/>
            <person name="Park H.-J."/>
            <person name="Ramirez L."/>
            <person name="Alfaro M."/>
            <person name="Sun H."/>
            <person name="Tritt A."/>
            <person name="Yoshinaga Y."/>
            <person name="Zwiers L.-H."/>
            <person name="Turgeon B."/>
            <person name="Goodwin S."/>
            <person name="Spatafora J."/>
            <person name="Crous P."/>
            <person name="Grigoriev I."/>
        </authorList>
    </citation>
    <scope>NUCLEOTIDE SEQUENCE</scope>
    <source>
        <strain evidence="7">CBS 121739</strain>
    </source>
</reference>
<dbReference type="Pfam" id="PF01138">
    <property type="entry name" value="RNase_PH"/>
    <property type="match status" value="1"/>
</dbReference>
<keyword evidence="3" id="KW-0698">rRNA processing</keyword>
<comment type="similarity">
    <text evidence="2">Belongs to the RNase PH family.</text>
</comment>
<dbReference type="AlphaFoldDB" id="A0A6A6WKN9"/>
<dbReference type="GO" id="GO:0071051">
    <property type="term" value="P:poly(A)-dependent snoRNA 3'-end processing"/>
    <property type="evidence" value="ECO:0007669"/>
    <property type="project" value="TreeGrafter"/>
</dbReference>
<dbReference type="SUPFAM" id="SSF54211">
    <property type="entry name" value="Ribosomal protein S5 domain 2-like"/>
    <property type="match status" value="1"/>
</dbReference>
<dbReference type="GO" id="GO:0071028">
    <property type="term" value="P:nuclear mRNA surveillance"/>
    <property type="evidence" value="ECO:0007669"/>
    <property type="project" value="TreeGrafter"/>
</dbReference>
<dbReference type="GO" id="GO:0034475">
    <property type="term" value="P:U4 snRNA 3'-end processing"/>
    <property type="evidence" value="ECO:0007669"/>
    <property type="project" value="TreeGrafter"/>
</dbReference>
<dbReference type="GO" id="GO:0006364">
    <property type="term" value="P:rRNA processing"/>
    <property type="evidence" value="ECO:0007669"/>
    <property type="project" value="UniProtKB-KW"/>
</dbReference>
<proteinExistence type="inferred from homology"/>
<dbReference type="PANTHER" id="PTHR11953">
    <property type="entry name" value="EXOSOME COMPLEX COMPONENT"/>
    <property type="match status" value="1"/>
</dbReference>
<evidence type="ECO:0000259" key="6">
    <source>
        <dbReference type="Pfam" id="PF01138"/>
    </source>
</evidence>
<keyword evidence="4" id="KW-0271">Exosome</keyword>
<feature type="domain" description="Exoribonuclease phosphorolytic" evidence="6">
    <location>
        <begin position="10"/>
        <end position="134"/>
    </location>
</feature>
<keyword evidence="5" id="KW-0539">Nucleus</keyword>